<evidence type="ECO:0000313" key="2">
    <source>
        <dbReference type="EMBL" id="TYG99218.1"/>
    </source>
</evidence>
<feature type="region of interest" description="Disordered" evidence="1">
    <location>
        <begin position="1"/>
        <end position="24"/>
    </location>
</feature>
<dbReference type="AlphaFoldDB" id="A0A5D2F3H8"/>
<dbReference type="Proteomes" id="UP000323506">
    <property type="component" value="Chromosome A10"/>
</dbReference>
<keyword evidence="3" id="KW-1185">Reference proteome</keyword>
<name>A0A5D2F3H8_GOSDA</name>
<protein>
    <submittedName>
        <fullName evidence="2">Uncharacterized protein</fullName>
    </submittedName>
</protein>
<evidence type="ECO:0000313" key="3">
    <source>
        <dbReference type="Proteomes" id="UP000323506"/>
    </source>
</evidence>
<dbReference type="EMBL" id="CM017697">
    <property type="protein sequence ID" value="TYG99218.1"/>
    <property type="molecule type" value="Genomic_DNA"/>
</dbReference>
<proteinExistence type="predicted"/>
<accession>A0A5D2F3H8</accession>
<gene>
    <name evidence="2" type="ORF">ES288_A10G178700v1</name>
</gene>
<organism evidence="2 3">
    <name type="scientific">Gossypium darwinii</name>
    <name type="common">Darwin's cotton</name>
    <name type="synonym">Gossypium barbadense var. darwinii</name>
    <dbReference type="NCBI Taxonomy" id="34276"/>
    <lineage>
        <taxon>Eukaryota</taxon>
        <taxon>Viridiplantae</taxon>
        <taxon>Streptophyta</taxon>
        <taxon>Embryophyta</taxon>
        <taxon>Tracheophyta</taxon>
        <taxon>Spermatophyta</taxon>
        <taxon>Magnoliopsida</taxon>
        <taxon>eudicotyledons</taxon>
        <taxon>Gunneridae</taxon>
        <taxon>Pentapetalae</taxon>
        <taxon>rosids</taxon>
        <taxon>malvids</taxon>
        <taxon>Malvales</taxon>
        <taxon>Malvaceae</taxon>
        <taxon>Malvoideae</taxon>
        <taxon>Gossypium</taxon>
    </lineage>
</organism>
<evidence type="ECO:0000256" key="1">
    <source>
        <dbReference type="SAM" id="MobiDB-lite"/>
    </source>
</evidence>
<sequence length="51" mass="5777">MLSSSPRTLHKDTPKGFSSSSTSWTYGIWSHSSLVQIDHRGNEIPRYLPCQ</sequence>
<reference evidence="2 3" key="1">
    <citation type="submission" date="2019-06" db="EMBL/GenBank/DDBJ databases">
        <title>WGS assembly of Gossypium darwinii.</title>
        <authorList>
            <person name="Chen Z.J."/>
            <person name="Sreedasyam A."/>
            <person name="Ando A."/>
            <person name="Song Q."/>
            <person name="De L."/>
            <person name="Hulse-Kemp A."/>
            <person name="Ding M."/>
            <person name="Ye W."/>
            <person name="Kirkbride R."/>
            <person name="Jenkins J."/>
            <person name="Plott C."/>
            <person name="Lovell J."/>
            <person name="Lin Y.-M."/>
            <person name="Vaughn R."/>
            <person name="Liu B."/>
            <person name="Li W."/>
            <person name="Simpson S."/>
            <person name="Scheffler B."/>
            <person name="Saski C."/>
            <person name="Grover C."/>
            <person name="Hu G."/>
            <person name="Conover J."/>
            <person name="Carlson J."/>
            <person name="Shu S."/>
            <person name="Boston L."/>
            <person name="Williams M."/>
            <person name="Peterson D."/>
            <person name="Mcgee K."/>
            <person name="Jones D."/>
            <person name="Wendel J."/>
            <person name="Stelly D."/>
            <person name="Grimwood J."/>
            <person name="Schmutz J."/>
        </authorList>
    </citation>
    <scope>NUCLEOTIDE SEQUENCE [LARGE SCALE GENOMIC DNA]</scope>
    <source>
        <strain evidence="2">1808015.09</strain>
    </source>
</reference>